<organism evidence="6 7">
    <name type="scientific">Oopsacas minuta</name>
    <dbReference type="NCBI Taxonomy" id="111878"/>
    <lineage>
        <taxon>Eukaryota</taxon>
        <taxon>Metazoa</taxon>
        <taxon>Porifera</taxon>
        <taxon>Hexactinellida</taxon>
        <taxon>Hexasterophora</taxon>
        <taxon>Lyssacinosida</taxon>
        <taxon>Leucopsacidae</taxon>
        <taxon>Oopsacas</taxon>
    </lineage>
</organism>
<comment type="similarity">
    <text evidence="1">Belongs to the phosphatase and actin regulator family.</text>
</comment>
<reference evidence="6 7" key="1">
    <citation type="journal article" date="2023" name="BMC Biol.">
        <title>The compact genome of the sponge Oopsacas minuta (Hexactinellida) is lacking key metazoan core genes.</title>
        <authorList>
            <person name="Santini S."/>
            <person name="Schenkelaars Q."/>
            <person name="Jourda C."/>
            <person name="Duchesne M."/>
            <person name="Belahbib H."/>
            <person name="Rocher C."/>
            <person name="Selva M."/>
            <person name="Riesgo A."/>
            <person name="Vervoort M."/>
            <person name="Leys S.P."/>
            <person name="Kodjabachian L."/>
            <person name="Le Bivic A."/>
            <person name="Borchiellini C."/>
            <person name="Claverie J.M."/>
            <person name="Renard E."/>
        </authorList>
    </citation>
    <scope>NUCLEOTIDE SEQUENCE [LARGE SCALE GENOMIC DNA]</scope>
    <source>
        <strain evidence="6">SPO-2</strain>
    </source>
</reference>
<dbReference type="Proteomes" id="UP001165289">
    <property type="component" value="Unassembled WGS sequence"/>
</dbReference>
<dbReference type="SMART" id="SM00707">
    <property type="entry name" value="RPEL"/>
    <property type="match status" value="3"/>
</dbReference>
<keyword evidence="7" id="KW-1185">Reference proteome</keyword>
<evidence type="ECO:0000256" key="3">
    <source>
        <dbReference type="ARBA" id="ARBA00023203"/>
    </source>
</evidence>
<dbReference type="Gene3D" id="6.10.140.2130">
    <property type="match status" value="2"/>
</dbReference>
<gene>
    <name evidence="6" type="ORF">LOD99_13965</name>
</gene>
<accession>A0AAV7KJL4</accession>
<feature type="region of interest" description="Disordered" evidence="5">
    <location>
        <begin position="83"/>
        <end position="157"/>
    </location>
</feature>
<keyword evidence="2" id="KW-0677">Repeat</keyword>
<dbReference type="InterPro" id="IPR004018">
    <property type="entry name" value="RPEL_repeat"/>
</dbReference>
<sequence>MNNALERNLSVRSKREDLIRRGLLHPDPDVDNPVPPPSLSTIRSNRASSEPFNCENGGVVLTSLTSHRSKHVMDSHQQRYMQHNPLVSPPHHFNPQLHNNQQHPQQPTQQQQPQQPQHQSQHISLHAQKYSSYTLPSSAQISGTPDDPNNPLYHSSQMPRSFSNIVVSSNLSGQLSPPIVNMNDPQLNPIQSAPVGAQRQVQFCTPQDSHYTQKQDFFTRGPPPPYNSNLPKGMSADQFRHERNSQYGYVIINPDDDSDDEELDAEIETLPTTALARKIMRHDSIAKKMVYGHGDREEDVVVPTAERKAAVETSLLRRLSQRPNKEDLENRGILKRNNKSWKQELEEKQTSLVRQLSRRPTVKELRDRRILISFADYAEVAEALDYDRRADKPWTRLTAEDKAMIRQELNSFKEREMQVHPESAIYTRFHKP</sequence>
<dbReference type="EMBL" id="JAKMXF010000033">
    <property type="protein sequence ID" value="KAI6660379.1"/>
    <property type="molecule type" value="Genomic_DNA"/>
</dbReference>
<feature type="repeat" description="RPEL" evidence="4">
    <location>
        <begin position="313"/>
        <end position="338"/>
    </location>
</feature>
<dbReference type="PROSITE" id="PS51073">
    <property type="entry name" value="RPEL"/>
    <property type="match status" value="2"/>
</dbReference>
<name>A0AAV7KJL4_9METZ</name>
<proteinExistence type="inferred from homology"/>
<evidence type="ECO:0000256" key="1">
    <source>
        <dbReference type="ARBA" id="ARBA00009795"/>
    </source>
</evidence>
<evidence type="ECO:0000313" key="6">
    <source>
        <dbReference type="EMBL" id="KAI6660379.1"/>
    </source>
</evidence>
<feature type="compositionally biased region" description="Polar residues" evidence="5">
    <location>
        <begin position="129"/>
        <end position="143"/>
    </location>
</feature>
<feature type="region of interest" description="Disordered" evidence="5">
    <location>
        <begin position="22"/>
        <end position="56"/>
    </location>
</feature>
<dbReference type="GO" id="GO:0030036">
    <property type="term" value="P:actin cytoskeleton organization"/>
    <property type="evidence" value="ECO:0007669"/>
    <property type="project" value="TreeGrafter"/>
</dbReference>
<feature type="repeat" description="RPEL" evidence="4">
    <location>
        <begin position="3"/>
        <end position="28"/>
    </location>
</feature>
<dbReference type="GO" id="GO:0003779">
    <property type="term" value="F:actin binding"/>
    <property type="evidence" value="ECO:0007669"/>
    <property type="project" value="UniProtKB-KW"/>
</dbReference>
<evidence type="ECO:0000256" key="4">
    <source>
        <dbReference type="PROSITE-ProRule" id="PRU00401"/>
    </source>
</evidence>
<dbReference type="PANTHER" id="PTHR12751:SF18">
    <property type="entry name" value="PHOSPHATASE AND ACTIN REGULATOR 1"/>
    <property type="match status" value="1"/>
</dbReference>
<feature type="compositionally biased region" description="Low complexity" evidence="5">
    <location>
        <begin position="89"/>
        <end position="122"/>
    </location>
</feature>
<dbReference type="AlphaFoldDB" id="A0AAV7KJL4"/>
<feature type="compositionally biased region" description="Polar residues" evidence="5">
    <location>
        <begin position="39"/>
        <end position="51"/>
    </location>
</feature>
<protein>
    <submittedName>
        <fullName evidence="6">Phosphatase and actin regulator 4B-like</fullName>
    </submittedName>
</protein>
<evidence type="ECO:0000313" key="7">
    <source>
        <dbReference type="Proteomes" id="UP001165289"/>
    </source>
</evidence>
<keyword evidence="3" id="KW-0009">Actin-binding</keyword>
<comment type="caution">
    <text evidence="6">The sequence shown here is derived from an EMBL/GenBank/DDBJ whole genome shotgun (WGS) entry which is preliminary data.</text>
</comment>
<dbReference type="PANTHER" id="PTHR12751">
    <property type="entry name" value="PHOSPHATASE AND ACTIN REGULATOR PHACTR"/>
    <property type="match status" value="1"/>
</dbReference>
<evidence type="ECO:0000256" key="5">
    <source>
        <dbReference type="SAM" id="MobiDB-lite"/>
    </source>
</evidence>
<evidence type="ECO:0000256" key="2">
    <source>
        <dbReference type="ARBA" id="ARBA00022737"/>
    </source>
</evidence>
<dbReference type="Pfam" id="PF02755">
    <property type="entry name" value="RPEL"/>
    <property type="match status" value="1"/>
</dbReference>